<sequence>MQADNEIAAALEAVLMVIDEPVSAAELAATLEVPGPDVENALAALAAEYAAQGRGFELRAVAGGWRFYSRPEFSDVVSKYVLEGQTARLTQAALETLAVIAYRQPVGRSRVAAIRGVNVDSVVKTLLTRGLIEEAGTDPESGAILYQTTSYFLERLGIGSVADLPKLSPHLPGLDELGSIDAAY</sequence>
<keyword evidence="4" id="KW-0131">Cell cycle</keyword>
<dbReference type="Gene3D" id="1.10.10.10">
    <property type="entry name" value="Winged helix-like DNA-binding domain superfamily/Winged helix DNA-binding domain"/>
    <property type="match status" value="2"/>
</dbReference>
<organism evidence="5 6">
    <name type="scientific">Sinomonas cyclohexanicum</name>
    <name type="common">Corynebacterium cyclohexanicum</name>
    <dbReference type="NCBI Taxonomy" id="322009"/>
    <lineage>
        <taxon>Bacteria</taxon>
        <taxon>Bacillati</taxon>
        <taxon>Actinomycetota</taxon>
        <taxon>Actinomycetes</taxon>
        <taxon>Micrococcales</taxon>
        <taxon>Micrococcaceae</taxon>
        <taxon>Sinomonas</taxon>
    </lineage>
</organism>
<dbReference type="InterPro" id="IPR036388">
    <property type="entry name" value="WH-like_DNA-bd_sf"/>
</dbReference>
<keyword evidence="6" id="KW-1185">Reference proteome</keyword>
<dbReference type="InterPro" id="IPR036390">
    <property type="entry name" value="WH_DNA-bd_sf"/>
</dbReference>
<dbReference type="NCBIfam" id="TIGR00281">
    <property type="entry name" value="SMC-Scp complex subunit ScpB"/>
    <property type="match status" value="1"/>
</dbReference>
<keyword evidence="1" id="KW-0963">Cytoplasm</keyword>
<evidence type="ECO:0000256" key="1">
    <source>
        <dbReference type="ARBA" id="ARBA00022490"/>
    </source>
</evidence>
<dbReference type="Proteomes" id="UP001319861">
    <property type="component" value="Chromosome"/>
</dbReference>
<dbReference type="RefSeq" id="WP_229232568.1">
    <property type="nucleotide sequence ID" value="NZ_AP024525.1"/>
</dbReference>
<dbReference type="PIRSF" id="PIRSF019345">
    <property type="entry name" value="ScpB"/>
    <property type="match status" value="1"/>
</dbReference>
<dbReference type="SUPFAM" id="SSF46785">
    <property type="entry name" value="Winged helix' DNA-binding domain"/>
    <property type="match status" value="2"/>
</dbReference>
<gene>
    <name evidence="5" type="ORF">SCMU_17250</name>
</gene>
<name>A0ABM7PUG4_SINCY</name>
<protein>
    <recommendedName>
        <fullName evidence="7">SMC-Scp complex subunit ScpB</fullName>
    </recommendedName>
</protein>
<keyword evidence="3" id="KW-0159">Chromosome partition</keyword>
<evidence type="ECO:0008006" key="7">
    <source>
        <dbReference type="Google" id="ProtNLM"/>
    </source>
</evidence>
<keyword evidence="2" id="KW-0132">Cell division</keyword>
<dbReference type="EMBL" id="AP024525">
    <property type="protein sequence ID" value="BCT75883.1"/>
    <property type="molecule type" value="Genomic_DNA"/>
</dbReference>
<evidence type="ECO:0000256" key="2">
    <source>
        <dbReference type="ARBA" id="ARBA00022618"/>
    </source>
</evidence>
<accession>A0ABM7PUG4</accession>
<evidence type="ECO:0000256" key="3">
    <source>
        <dbReference type="ARBA" id="ARBA00022829"/>
    </source>
</evidence>
<evidence type="ECO:0000313" key="5">
    <source>
        <dbReference type="EMBL" id="BCT75883.1"/>
    </source>
</evidence>
<dbReference type="PANTHER" id="PTHR34298:SF2">
    <property type="entry name" value="SEGREGATION AND CONDENSATION PROTEIN B"/>
    <property type="match status" value="1"/>
</dbReference>
<dbReference type="PANTHER" id="PTHR34298">
    <property type="entry name" value="SEGREGATION AND CONDENSATION PROTEIN B"/>
    <property type="match status" value="1"/>
</dbReference>
<reference evidence="5 6" key="1">
    <citation type="journal article" date="2021" name="J. Biosci. Bioeng.">
        <title>Identification and characterization of a chc gene cluster responsible for the aromatization pathway of cyclohexanecarboxylate degradation in Sinomonas cyclohexanicum ATCC 51369.</title>
        <authorList>
            <person name="Yamamoto T."/>
            <person name="Hasegawa Y."/>
            <person name="Lau P.C.K."/>
            <person name="Iwaki H."/>
        </authorList>
    </citation>
    <scope>NUCLEOTIDE SEQUENCE [LARGE SCALE GENOMIC DNA]</scope>
    <source>
        <strain evidence="5 6">ATCC 51369</strain>
    </source>
</reference>
<proteinExistence type="predicted"/>
<evidence type="ECO:0000256" key="4">
    <source>
        <dbReference type="ARBA" id="ARBA00023306"/>
    </source>
</evidence>
<evidence type="ECO:0000313" key="6">
    <source>
        <dbReference type="Proteomes" id="UP001319861"/>
    </source>
</evidence>
<dbReference type="InterPro" id="IPR005234">
    <property type="entry name" value="ScpB_csome_segregation"/>
</dbReference>
<dbReference type="Pfam" id="PF04079">
    <property type="entry name" value="SMC_ScpB"/>
    <property type="match status" value="1"/>
</dbReference>